<dbReference type="Gene3D" id="2.170.270.10">
    <property type="entry name" value="SET domain"/>
    <property type="match status" value="1"/>
</dbReference>
<dbReference type="SUPFAM" id="SSF57903">
    <property type="entry name" value="FYVE/PHD zinc finger"/>
    <property type="match status" value="1"/>
</dbReference>
<keyword evidence="5" id="KW-1185">Reference proteome</keyword>
<feature type="compositionally biased region" description="Basic residues" evidence="2">
    <location>
        <begin position="471"/>
        <end position="484"/>
    </location>
</feature>
<feature type="compositionally biased region" description="Polar residues" evidence="2">
    <location>
        <begin position="188"/>
        <end position="199"/>
    </location>
</feature>
<reference evidence="4" key="2">
    <citation type="journal article" date="2023" name="IMA Fungus">
        <title>Comparative genomic study of the Penicillium genus elucidates a diverse pangenome and 15 lateral gene transfer events.</title>
        <authorList>
            <person name="Petersen C."/>
            <person name="Sorensen T."/>
            <person name="Nielsen M.R."/>
            <person name="Sondergaard T.E."/>
            <person name="Sorensen J.L."/>
            <person name="Fitzpatrick D.A."/>
            <person name="Frisvad J.C."/>
            <person name="Nielsen K.L."/>
        </authorList>
    </citation>
    <scope>NUCLEOTIDE SEQUENCE</scope>
    <source>
        <strain evidence="4">IBT 22155</strain>
    </source>
</reference>
<feature type="compositionally biased region" description="Low complexity" evidence="2">
    <location>
        <begin position="161"/>
        <end position="178"/>
    </location>
</feature>
<feature type="region of interest" description="Disordered" evidence="2">
    <location>
        <begin position="874"/>
        <end position="893"/>
    </location>
</feature>
<dbReference type="Proteomes" id="UP001149079">
    <property type="component" value="Unassembled WGS sequence"/>
</dbReference>
<keyword evidence="1" id="KW-0156">Chromatin regulator</keyword>
<dbReference type="EMBL" id="JAPQKL010000006">
    <property type="protein sequence ID" value="KAJ5124039.1"/>
    <property type="molecule type" value="Genomic_DNA"/>
</dbReference>
<sequence>MTDTSSLAITHATTDSYQVHAHRGSPAAGDGAASDSGAPEEEPYTMKCICSFEEDDGSTVFCEACDSWQHISCYYPDKKVPEVHNCVDCEPRPLDNRRAHEQQRQRRIREKSEDSERKSKRSATKSRKRKSKGTDATDTGVGHDSGSRGSLPVKKQRTSRRPSTSTSVVSGPSGPSTESRNRRSSTSVAMSPTNTSTPSIPLYSNEFLSLYDRDDQFIESNSILNDGVEFVNEIVAWLNDPLILARVTDGLSVEDFAQRSEAALDQSRWPSLKTKTITDSSIQIGDKHPIHKILTTQDTIRPNETVGEIFGTVGHVKDYKKLDSNRWEELHHALPFVFFNRQLDLYIDSRQEGNELRYIRRSCDPNVVLKIYITSGRQLHFCFVAKREIPANTEITTMWYFDDYLFSENASPTEQNKDKVVDPNDAAVCISNTLALFGGCACGHAQRGHPDKCVMERLDRREKPQPPGKVTKSKAKNKPKKGKARGGPSRATSETTKHPDDNDPAADIRSTSGSTRDRHTGSRDISPMTSQEQKLPELSSREKRKIAEAEKQFEQLAHGPVNSRRRRRPSGYHRPAMLSSSTQTSDDFRPYHKPCPSLPLQTAEQSAQRHGTYVDAQTQLWEDDIKRSFQRVERKRRGYDICPVHPTKLKLARFRGGNHNELDWEQRRAWRAGDRSVIPRGVIPWWSLFYPSPEGDRSEVELLPEDAALMHMPLDHGPISMPPRWSFHVSQYPPPPVCMGRVVIRGLHLDRPPKLALQNIDTPSPTSADWGRPRRRLDNDPRKPLSTYWPSIAAHTYRIPGAAISVNVQVSMAPPNMPSAASPGSVSTGSLASPLSHTASPLSLVPASAPALAATPAKKKLSLGDYMIRRGTMATTPTPERTHAPVRPPASGPASLRAEHFLAIVPVFDENHESHRPKVEVEGNKDEMDVDVPAAVAKDLPEEDAPQPQPSSKAAISS</sequence>
<gene>
    <name evidence="4" type="ORF">N7515_007864</name>
</gene>
<feature type="region of interest" description="Disordered" evidence="2">
    <location>
        <begin position="913"/>
        <end position="958"/>
    </location>
</feature>
<dbReference type="PANTHER" id="PTHR46462:SF3">
    <property type="entry name" value="UPSET, ISOFORM A"/>
    <property type="match status" value="1"/>
</dbReference>
<dbReference type="SMART" id="SM00317">
    <property type="entry name" value="SET"/>
    <property type="match status" value="1"/>
</dbReference>
<dbReference type="InterPro" id="IPR046341">
    <property type="entry name" value="SET_dom_sf"/>
</dbReference>
<dbReference type="Gene3D" id="3.30.40.10">
    <property type="entry name" value="Zinc/RING finger domain, C3HC4 (zinc finger)"/>
    <property type="match status" value="1"/>
</dbReference>
<dbReference type="InterPro" id="IPR001214">
    <property type="entry name" value="SET_dom"/>
</dbReference>
<feature type="compositionally biased region" description="Basic residues" evidence="2">
    <location>
        <begin position="118"/>
        <end position="131"/>
    </location>
</feature>
<dbReference type="GO" id="GO:0006355">
    <property type="term" value="P:regulation of DNA-templated transcription"/>
    <property type="evidence" value="ECO:0007669"/>
    <property type="project" value="TreeGrafter"/>
</dbReference>
<feature type="region of interest" description="Disordered" evidence="2">
    <location>
        <begin position="755"/>
        <end position="783"/>
    </location>
</feature>
<evidence type="ECO:0000256" key="2">
    <source>
        <dbReference type="SAM" id="MobiDB-lite"/>
    </source>
</evidence>
<feature type="domain" description="SET" evidence="3">
    <location>
        <begin position="270"/>
        <end position="400"/>
    </location>
</feature>
<feature type="region of interest" description="Disordered" evidence="2">
    <location>
        <begin position="89"/>
        <end position="201"/>
    </location>
</feature>
<feature type="compositionally biased region" description="Basic and acidic residues" evidence="2">
    <location>
        <begin position="89"/>
        <end position="117"/>
    </location>
</feature>
<feature type="region of interest" description="Disordered" evidence="2">
    <location>
        <begin position="459"/>
        <end position="590"/>
    </location>
</feature>
<evidence type="ECO:0000259" key="3">
    <source>
        <dbReference type="PROSITE" id="PS50280"/>
    </source>
</evidence>
<feature type="region of interest" description="Disordered" evidence="2">
    <location>
        <begin position="17"/>
        <end position="40"/>
    </location>
</feature>
<dbReference type="GeneID" id="81407778"/>
<feature type="compositionally biased region" description="Basic and acidic residues" evidence="2">
    <location>
        <begin position="539"/>
        <end position="553"/>
    </location>
</feature>
<name>A0A9W9GM65_9EURO</name>
<feature type="compositionally biased region" description="Low complexity" evidence="2">
    <location>
        <begin position="24"/>
        <end position="37"/>
    </location>
</feature>
<dbReference type="InterPro" id="IPR011011">
    <property type="entry name" value="Znf_FYVE_PHD"/>
</dbReference>
<dbReference type="PROSITE" id="PS50280">
    <property type="entry name" value="SET"/>
    <property type="match status" value="1"/>
</dbReference>
<evidence type="ECO:0000256" key="1">
    <source>
        <dbReference type="ARBA" id="ARBA00022853"/>
    </source>
</evidence>
<dbReference type="GO" id="GO:0006325">
    <property type="term" value="P:chromatin organization"/>
    <property type="evidence" value="ECO:0007669"/>
    <property type="project" value="UniProtKB-KW"/>
</dbReference>
<dbReference type="SUPFAM" id="SSF82199">
    <property type="entry name" value="SET domain"/>
    <property type="match status" value="1"/>
</dbReference>
<dbReference type="GO" id="GO:0070210">
    <property type="term" value="C:Rpd3L-Expanded complex"/>
    <property type="evidence" value="ECO:0007669"/>
    <property type="project" value="TreeGrafter"/>
</dbReference>
<organism evidence="4 5">
    <name type="scientific">Penicillium bovifimosum</name>
    <dbReference type="NCBI Taxonomy" id="126998"/>
    <lineage>
        <taxon>Eukaryota</taxon>
        <taxon>Fungi</taxon>
        <taxon>Dikarya</taxon>
        <taxon>Ascomycota</taxon>
        <taxon>Pezizomycotina</taxon>
        <taxon>Eurotiomycetes</taxon>
        <taxon>Eurotiomycetidae</taxon>
        <taxon>Eurotiales</taxon>
        <taxon>Aspergillaceae</taxon>
        <taxon>Penicillium</taxon>
    </lineage>
</organism>
<dbReference type="Pfam" id="PF00856">
    <property type="entry name" value="SET"/>
    <property type="match status" value="1"/>
</dbReference>
<proteinExistence type="predicted"/>
<reference evidence="4" key="1">
    <citation type="submission" date="2022-11" db="EMBL/GenBank/DDBJ databases">
        <authorList>
            <person name="Petersen C."/>
        </authorList>
    </citation>
    <scope>NUCLEOTIDE SEQUENCE</scope>
    <source>
        <strain evidence="4">IBT 22155</strain>
    </source>
</reference>
<feature type="compositionally biased region" description="Basic and acidic residues" evidence="2">
    <location>
        <begin position="913"/>
        <end position="927"/>
    </location>
</feature>
<feature type="compositionally biased region" description="Low complexity" evidence="2">
    <location>
        <begin position="816"/>
        <end position="825"/>
    </location>
</feature>
<feature type="compositionally biased region" description="Polar residues" evidence="2">
    <location>
        <begin position="826"/>
        <end position="838"/>
    </location>
</feature>
<evidence type="ECO:0000313" key="4">
    <source>
        <dbReference type="EMBL" id="KAJ5124039.1"/>
    </source>
</evidence>
<dbReference type="GO" id="GO:0034967">
    <property type="term" value="C:Set3 complex"/>
    <property type="evidence" value="ECO:0007669"/>
    <property type="project" value="TreeGrafter"/>
</dbReference>
<evidence type="ECO:0000313" key="5">
    <source>
        <dbReference type="Proteomes" id="UP001149079"/>
    </source>
</evidence>
<dbReference type="PANTHER" id="PTHR46462">
    <property type="entry name" value="UPSET, ISOFORM A"/>
    <property type="match status" value="1"/>
</dbReference>
<protein>
    <submittedName>
        <fullName evidence="4">Zinc finger FYVE/PHD-type</fullName>
    </submittedName>
</protein>
<dbReference type="AlphaFoldDB" id="A0A9W9GM65"/>
<dbReference type="RefSeq" id="XP_056518438.1">
    <property type="nucleotide sequence ID" value="XM_056668608.1"/>
</dbReference>
<dbReference type="InterPro" id="IPR013083">
    <property type="entry name" value="Znf_RING/FYVE/PHD"/>
</dbReference>
<accession>A0A9W9GM65</accession>
<dbReference type="OrthoDB" id="1928087at2759"/>
<feature type="region of interest" description="Disordered" evidence="2">
    <location>
        <begin position="816"/>
        <end position="838"/>
    </location>
</feature>
<comment type="caution">
    <text evidence="4">The sequence shown here is derived from an EMBL/GenBank/DDBJ whole genome shotgun (WGS) entry which is preliminary data.</text>
</comment>